<protein>
    <recommendedName>
        <fullName evidence="3">Macrocin O-methyltransferase</fullName>
    </recommendedName>
</protein>
<dbReference type="OrthoDB" id="518264at2"/>
<reference evidence="1 2" key="1">
    <citation type="submission" date="2016-11" db="EMBL/GenBank/DDBJ databases">
        <title>Draft Genome Sequences of Nine Cyanobacterial Strains from Diverse Habitats.</title>
        <authorList>
            <person name="Zhu T."/>
            <person name="Hou S."/>
            <person name="Lu X."/>
            <person name="Hess W.R."/>
        </authorList>
    </citation>
    <scope>NUCLEOTIDE SEQUENCE [LARGE SCALE GENOMIC DNA]</scope>
    <source>
        <strain evidence="1 2">NIES-593</strain>
    </source>
</reference>
<organism evidence="1 2">
    <name type="scientific">Hydrococcus rivularis NIES-593</name>
    <dbReference type="NCBI Taxonomy" id="1921803"/>
    <lineage>
        <taxon>Bacteria</taxon>
        <taxon>Bacillati</taxon>
        <taxon>Cyanobacteriota</taxon>
        <taxon>Cyanophyceae</taxon>
        <taxon>Pleurocapsales</taxon>
        <taxon>Hydrococcaceae</taxon>
        <taxon>Hydrococcus</taxon>
    </lineage>
</organism>
<dbReference type="Proteomes" id="UP000186868">
    <property type="component" value="Unassembled WGS sequence"/>
</dbReference>
<accession>A0A1U7H8H7</accession>
<evidence type="ECO:0000313" key="2">
    <source>
        <dbReference type="Proteomes" id="UP000186868"/>
    </source>
</evidence>
<name>A0A1U7H8H7_9CYAN</name>
<dbReference type="EMBL" id="MRCB01000041">
    <property type="protein sequence ID" value="OKH19315.1"/>
    <property type="molecule type" value="Genomic_DNA"/>
</dbReference>
<sequence>MRKFLKKILLEKLDLEKQKKFARLFLKNAIDKSDREKNLHELAIALQEYGVQVEDRLRQLKAEKIEIPERYNFDRSALLKCSIAQEDSPWLAWKIEDYAIPGMLLPEEMQYYNYIGQFYSGQGEIIELGPWLGLSTHHIVQGLIKNPNFASKKVYVFDDFIWRSSWMDRHIAEDERLENHQDFQPLFYKYSSDIQEYLQVTKRKIIEYDGNQDVPQLTWDRGSIELMYIDCGRTFIANEAWYKIFSKFFIPNVTLLIMQDWRQHREIPMRWYNQTKQFTDSKEDKLQLIHEVRQGGIATFLYKG</sequence>
<evidence type="ECO:0008006" key="3">
    <source>
        <dbReference type="Google" id="ProtNLM"/>
    </source>
</evidence>
<dbReference type="RefSeq" id="WP_073601466.1">
    <property type="nucleotide sequence ID" value="NZ_MRCB01000041.1"/>
</dbReference>
<proteinExistence type="predicted"/>
<dbReference type="AlphaFoldDB" id="A0A1U7H8H7"/>
<keyword evidence="2" id="KW-1185">Reference proteome</keyword>
<gene>
    <name evidence="1" type="ORF">NIES593_21085</name>
</gene>
<comment type="caution">
    <text evidence="1">The sequence shown here is derived from an EMBL/GenBank/DDBJ whole genome shotgun (WGS) entry which is preliminary data.</text>
</comment>
<dbReference type="STRING" id="1921803.NIES593_21085"/>
<evidence type="ECO:0000313" key="1">
    <source>
        <dbReference type="EMBL" id="OKH19315.1"/>
    </source>
</evidence>